<evidence type="ECO:0000313" key="3">
    <source>
        <dbReference type="Proteomes" id="UP000249340"/>
    </source>
</evidence>
<dbReference type="RefSeq" id="WP_111495277.1">
    <property type="nucleotide sequence ID" value="NZ_CP031264.1"/>
</dbReference>
<organism evidence="2 3">
    <name type="scientific">Peterkaempfera bronchialis</name>
    <dbReference type="NCBI Taxonomy" id="2126346"/>
    <lineage>
        <taxon>Bacteria</taxon>
        <taxon>Bacillati</taxon>
        <taxon>Actinomycetota</taxon>
        <taxon>Actinomycetes</taxon>
        <taxon>Kitasatosporales</taxon>
        <taxon>Streptomycetaceae</taxon>
        <taxon>Peterkaempfera</taxon>
    </lineage>
</organism>
<dbReference type="OrthoDB" id="3692150at2"/>
<keyword evidence="2" id="KW-0808">Transferase</keyword>
<dbReference type="GO" id="GO:0016747">
    <property type="term" value="F:acyltransferase activity, transferring groups other than amino-acyl groups"/>
    <property type="evidence" value="ECO:0007669"/>
    <property type="project" value="InterPro"/>
</dbReference>
<evidence type="ECO:0000313" key="2">
    <source>
        <dbReference type="EMBL" id="AXI79662.1"/>
    </source>
</evidence>
<accession>A0A345T107</accession>
<dbReference type="InterPro" id="IPR016181">
    <property type="entry name" value="Acyl_CoA_acyltransferase"/>
</dbReference>
<reference evidence="3" key="1">
    <citation type="submission" date="2018-07" db="EMBL/GenBank/DDBJ databases">
        <title>Streptacidiphilus bronchialis DSM 106435 chromosome.</title>
        <authorList>
            <person name="Batra D."/>
            <person name="Gulvik C.A."/>
        </authorList>
    </citation>
    <scope>NUCLEOTIDE SEQUENCE [LARGE SCALE GENOMIC DNA]</scope>
    <source>
        <strain evidence="3">DSM 106435</strain>
    </source>
</reference>
<dbReference type="InterPro" id="IPR000182">
    <property type="entry name" value="GNAT_dom"/>
</dbReference>
<dbReference type="Gene3D" id="3.40.630.30">
    <property type="match status" value="1"/>
</dbReference>
<dbReference type="SUPFAM" id="SSF55729">
    <property type="entry name" value="Acyl-CoA N-acyltransferases (Nat)"/>
    <property type="match status" value="1"/>
</dbReference>
<keyword evidence="3" id="KW-1185">Reference proteome</keyword>
<name>A0A345T107_9ACTN</name>
<feature type="domain" description="N-acetyltransferase" evidence="1">
    <location>
        <begin position="4"/>
        <end position="173"/>
    </location>
</feature>
<protein>
    <submittedName>
        <fullName evidence="2">GNAT family N-acetyltransferase</fullName>
    </submittedName>
</protein>
<dbReference type="AlphaFoldDB" id="A0A345T107"/>
<sequence>MDDVTIEPFDLADRAEEALAVQALAFGLTDEEIAVRLQIVTRHAGYPGVIALGAMRGRRLVGFGYGMPNDRAHWWSTVIQPYLEAGGNGHWLDDSFAVTELHVLPACQGRGLGTALITGLCGRSGLPRSILSAVDAETPARRLYRALGYADLARAVMFPNTDRPYAVMGAVLPLRG</sequence>
<dbReference type="Pfam" id="PF13508">
    <property type="entry name" value="Acetyltransf_7"/>
    <property type="match status" value="1"/>
</dbReference>
<proteinExistence type="predicted"/>
<dbReference type="Proteomes" id="UP000249340">
    <property type="component" value="Chromosome"/>
</dbReference>
<dbReference type="PROSITE" id="PS51186">
    <property type="entry name" value="GNAT"/>
    <property type="match status" value="1"/>
</dbReference>
<gene>
    <name evidence="2" type="ORF">C7M71_021895</name>
</gene>
<dbReference type="EMBL" id="CP031264">
    <property type="protein sequence ID" value="AXI79662.1"/>
    <property type="molecule type" value="Genomic_DNA"/>
</dbReference>
<evidence type="ECO:0000259" key="1">
    <source>
        <dbReference type="PROSITE" id="PS51186"/>
    </source>
</evidence>
<dbReference type="KEGG" id="stri:C7M71_021895"/>